<dbReference type="AlphaFoldDB" id="A0A0E9VW48"/>
<dbReference type="EMBL" id="GBXM01026320">
    <property type="protein sequence ID" value="JAH82257.1"/>
    <property type="molecule type" value="Transcribed_RNA"/>
</dbReference>
<evidence type="ECO:0000313" key="1">
    <source>
        <dbReference type="EMBL" id="JAH82257.1"/>
    </source>
</evidence>
<reference evidence="1" key="2">
    <citation type="journal article" date="2015" name="Fish Shellfish Immunol.">
        <title>Early steps in the European eel (Anguilla anguilla)-Vibrio vulnificus interaction in the gills: Role of the RtxA13 toxin.</title>
        <authorList>
            <person name="Callol A."/>
            <person name="Pajuelo D."/>
            <person name="Ebbesson L."/>
            <person name="Teles M."/>
            <person name="MacKenzie S."/>
            <person name="Amaro C."/>
        </authorList>
    </citation>
    <scope>NUCLEOTIDE SEQUENCE</scope>
</reference>
<protein>
    <submittedName>
        <fullName evidence="1">Uncharacterized protein</fullName>
    </submittedName>
</protein>
<accession>A0A0E9VW48</accession>
<proteinExistence type="predicted"/>
<reference evidence="1" key="1">
    <citation type="submission" date="2014-11" db="EMBL/GenBank/DDBJ databases">
        <authorList>
            <person name="Amaro Gonzalez C."/>
        </authorList>
    </citation>
    <scope>NUCLEOTIDE SEQUENCE</scope>
</reference>
<sequence>MQCWCKTNVFPARHQMLQ</sequence>
<organism evidence="1">
    <name type="scientific">Anguilla anguilla</name>
    <name type="common">European freshwater eel</name>
    <name type="synonym">Muraena anguilla</name>
    <dbReference type="NCBI Taxonomy" id="7936"/>
    <lineage>
        <taxon>Eukaryota</taxon>
        <taxon>Metazoa</taxon>
        <taxon>Chordata</taxon>
        <taxon>Craniata</taxon>
        <taxon>Vertebrata</taxon>
        <taxon>Euteleostomi</taxon>
        <taxon>Actinopterygii</taxon>
        <taxon>Neopterygii</taxon>
        <taxon>Teleostei</taxon>
        <taxon>Anguilliformes</taxon>
        <taxon>Anguillidae</taxon>
        <taxon>Anguilla</taxon>
    </lineage>
</organism>
<name>A0A0E9VW48_ANGAN</name>